<dbReference type="Pfam" id="PF03184">
    <property type="entry name" value="DDE_1"/>
    <property type="match status" value="1"/>
</dbReference>
<feature type="region of interest" description="Disordered" evidence="2">
    <location>
        <begin position="9"/>
        <end position="52"/>
    </location>
</feature>
<dbReference type="VEuPathDB" id="FungiDB:FOXG_08210"/>
<gene>
    <name evidence="4" type="ORF">FRV6_00174</name>
</gene>
<evidence type="ECO:0000259" key="3">
    <source>
        <dbReference type="PROSITE" id="PS51253"/>
    </source>
</evidence>
<evidence type="ECO:0000313" key="5">
    <source>
        <dbReference type="Proteomes" id="UP000219369"/>
    </source>
</evidence>
<sequence length="534" mass="61441">MSCDREYRVSSAMEELKTQPLQPTAKKYAISRGSLRNRQKGGTNARDAQIERQKLSEDQEEFLVEWILNEEAAARAPTKKNVRLFGNLILKYDNQDQQLGNHWVNRFLTRHPDIKMKLSRSVDAVRTRETTEEQLERFYKLLARQMEEKNVGAGSLYNIDEHGVAEGETKKGKVIGSSYTPYSVISKSDSRTWVSIIECISAAGRWIKPTVIFTGENLQGQWFDDPPYPDWLFVCTETGWSNSHIFYLWFRDNFLPETAVESGQWRILILDGHKSHVTVEIMYLAWINKVQLLYLPPHSSHATQPLDVGIFGVLKRFFHEETEQYATFEARSPIQKRWFVRAYEIARLKALTSINIRHAFRGAGIYPVDINKPLKKVVEPSCPPLPKALPKTPKKRKSPTDQLYLTPKNYRDVRARLFLAEKEEGTVSRGVRRLLLQTGHQLSRVNTINAGKSQEITHLQLREEAWKPTGRKAVDYDPNERFAQIPEIASAHFQAENADSVARARLQPQLQRNSIAVAESGMEKLLYSFQFIPN</sequence>
<dbReference type="SMART" id="SM00674">
    <property type="entry name" value="CENPB"/>
    <property type="match status" value="1"/>
</dbReference>
<name>A0A2H3SHN2_FUSOX</name>
<keyword evidence="1" id="KW-0238">DNA-binding</keyword>
<dbReference type="EMBL" id="FMJY01000001">
    <property type="protein sequence ID" value="SCO75962.1"/>
    <property type="molecule type" value="Genomic_DNA"/>
</dbReference>
<evidence type="ECO:0000256" key="1">
    <source>
        <dbReference type="ARBA" id="ARBA00023125"/>
    </source>
</evidence>
<dbReference type="Gene3D" id="3.30.420.10">
    <property type="entry name" value="Ribonuclease H-like superfamily/Ribonuclease H"/>
    <property type="match status" value="1"/>
</dbReference>
<dbReference type="VEuPathDB" id="FungiDB:FOC4_g10001867"/>
<reference evidence="5" key="1">
    <citation type="submission" date="2016-09" db="EMBL/GenBank/DDBJ databases">
        <authorList>
            <person name="Guldener U."/>
        </authorList>
    </citation>
    <scope>NUCLEOTIDE SEQUENCE [LARGE SCALE GENOMIC DNA]</scope>
    <source>
        <strain evidence="5">V64-1</strain>
    </source>
</reference>
<dbReference type="InterPro" id="IPR006600">
    <property type="entry name" value="HTH_CenpB_DNA-bd_dom"/>
</dbReference>
<dbReference type="AlphaFoldDB" id="A0A2H3SHN2"/>
<dbReference type="PANTHER" id="PTHR19303">
    <property type="entry name" value="TRANSPOSON"/>
    <property type="match status" value="1"/>
</dbReference>
<dbReference type="InterPro" id="IPR050863">
    <property type="entry name" value="CenT-Element_Derived"/>
</dbReference>
<evidence type="ECO:0000313" key="4">
    <source>
        <dbReference type="EMBL" id="SCO75962.1"/>
    </source>
</evidence>
<protein>
    <submittedName>
        <fullName evidence="4">Related to transposase</fullName>
    </submittedName>
</protein>
<dbReference type="Proteomes" id="UP000219369">
    <property type="component" value="Unassembled WGS sequence"/>
</dbReference>
<dbReference type="GO" id="GO:0005634">
    <property type="term" value="C:nucleus"/>
    <property type="evidence" value="ECO:0007669"/>
    <property type="project" value="TreeGrafter"/>
</dbReference>
<dbReference type="InterPro" id="IPR004875">
    <property type="entry name" value="DDE_SF_endonuclease_dom"/>
</dbReference>
<accession>A0A2H3SHN2</accession>
<dbReference type="PANTHER" id="PTHR19303:SF74">
    <property type="entry name" value="POGO TRANSPOSABLE ELEMENT WITH KRAB DOMAIN"/>
    <property type="match status" value="1"/>
</dbReference>
<feature type="domain" description="HTH CENPB-type" evidence="3">
    <location>
        <begin position="47"/>
        <end position="117"/>
    </location>
</feature>
<dbReference type="GO" id="GO:0003677">
    <property type="term" value="F:DNA binding"/>
    <property type="evidence" value="ECO:0007669"/>
    <property type="project" value="UniProtKB-KW"/>
</dbReference>
<dbReference type="PROSITE" id="PS51253">
    <property type="entry name" value="HTH_CENPB"/>
    <property type="match status" value="1"/>
</dbReference>
<organism evidence="4 5">
    <name type="scientific">Fusarium oxysporum</name>
    <name type="common">Fusarium vascular wilt</name>
    <dbReference type="NCBI Taxonomy" id="5507"/>
    <lineage>
        <taxon>Eukaryota</taxon>
        <taxon>Fungi</taxon>
        <taxon>Dikarya</taxon>
        <taxon>Ascomycota</taxon>
        <taxon>Pezizomycotina</taxon>
        <taxon>Sordariomycetes</taxon>
        <taxon>Hypocreomycetidae</taxon>
        <taxon>Hypocreales</taxon>
        <taxon>Nectriaceae</taxon>
        <taxon>Fusarium</taxon>
        <taxon>Fusarium oxysporum species complex</taxon>
    </lineage>
</organism>
<dbReference type="InterPro" id="IPR036397">
    <property type="entry name" value="RNaseH_sf"/>
</dbReference>
<dbReference type="OrthoDB" id="5096735at2759"/>
<evidence type="ECO:0000256" key="2">
    <source>
        <dbReference type="SAM" id="MobiDB-lite"/>
    </source>
</evidence>
<dbReference type="VEuPathDB" id="FungiDB:HZS61_017506"/>
<dbReference type="Pfam" id="PF03221">
    <property type="entry name" value="HTH_Tnp_Tc5"/>
    <property type="match status" value="1"/>
</dbReference>
<dbReference type="VEuPathDB" id="FungiDB:FOC1_g10000205"/>
<proteinExistence type="predicted"/>